<evidence type="ECO:0000256" key="1">
    <source>
        <dbReference type="ARBA" id="ARBA00001958"/>
    </source>
</evidence>
<dbReference type="PANTHER" id="PTHR34265:SF1">
    <property type="entry name" value="TYPE III PANTOTHENATE KINASE"/>
    <property type="match status" value="1"/>
</dbReference>
<evidence type="ECO:0000256" key="9">
    <source>
        <dbReference type="ARBA" id="ARBA00022958"/>
    </source>
</evidence>
<proteinExistence type="inferred from homology"/>
<keyword evidence="10" id="KW-0173">Coenzyme A biosynthesis</keyword>
<dbReference type="NCBIfam" id="TIGR00671">
    <property type="entry name" value="baf"/>
    <property type="match status" value="1"/>
</dbReference>
<evidence type="ECO:0000256" key="12">
    <source>
        <dbReference type="ARBA" id="ARBA00040883"/>
    </source>
</evidence>
<evidence type="ECO:0000256" key="10">
    <source>
        <dbReference type="ARBA" id="ARBA00022993"/>
    </source>
</evidence>
<protein>
    <recommendedName>
        <fullName evidence="12">Type III pantothenate kinase</fullName>
    </recommendedName>
</protein>
<keyword evidence="5" id="KW-0808">Transferase</keyword>
<keyword evidence="9" id="KW-0630">Potassium</keyword>
<evidence type="ECO:0000256" key="8">
    <source>
        <dbReference type="ARBA" id="ARBA00022840"/>
    </source>
</evidence>
<comment type="caution">
    <text evidence="14">The sequence shown here is derived from an EMBL/GenBank/DDBJ whole genome shotgun (WGS) entry which is preliminary data.</text>
</comment>
<feature type="non-terminal residue" evidence="14">
    <location>
        <position position="1"/>
    </location>
</feature>
<feature type="region of interest" description="Disordered" evidence="13">
    <location>
        <begin position="178"/>
        <end position="215"/>
    </location>
</feature>
<dbReference type="InterPro" id="IPR043129">
    <property type="entry name" value="ATPase_NBD"/>
</dbReference>
<dbReference type="Gene3D" id="3.30.420.40">
    <property type="match status" value="1"/>
</dbReference>
<gene>
    <name evidence="14" type="ORF">LCGC14_2794930</name>
</gene>
<comment type="cofactor">
    <cofactor evidence="1">
        <name>K(+)</name>
        <dbReference type="ChEBI" id="CHEBI:29103"/>
    </cofactor>
</comment>
<dbReference type="CDD" id="cd24015">
    <property type="entry name" value="ASKHA_NBD_PanK-III"/>
    <property type="match status" value="1"/>
</dbReference>
<dbReference type="GO" id="GO:0004594">
    <property type="term" value="F:pantothenate kinase activity"/>
    <property type="evidence" value="ECO:0007669"/>
    <property type="project" value="InterPro"/>
</dbReference>
<evidence type="ECO:0000256" key="4">
    <source>
        <dbReference type="ARBA" id="ARBA00022490"/>
    </source>
</evidence>
<accession>A0A0F8YPC6</accession>
<evidence type="ECO:0000256" key="11">
    <source>
        <dbReference type="ARBA" id="ARBA00038036"/>
    </source>
</evidence>
<dbReference type="SUPFAM" id="SSF53067">
    <property type="entry name" value="Actin-like ATPase domain"/>
    <property type="match status" value="1"/>
</dbReference>
<keyword evidence="4" id="KW-0963">Cytoplasm</keyword>
<comment type="subcellular location">
    <subcellularLocation>
        <location evidence="2">Cytoplasm</location>
    </subcellularLocation>
</comment>
<keyword evidence="6" id="KW-0547">Nucleotide-binding</keyword>
<organism evidence="14">
    <name type="scientific">marine sediment metagenome</name>
    <dbReference type="NCBI Taxonomy" id="412755"/>
    <lineage>
        <taxon>unclassified sequences</taxon>
        <taxon>metagenomes</taxon>
        <taxon>ecological metagenomes</taxon>
    </lineage>
</organism>
<evidence type="ECO:0000256" key="5">
    <source>
        <dbReference type="ARBA" id="ARBA00022679"/>
    </source>
</evidence>
<dbReference type="PANTHER" id="PTHR34265">
    <property type="entry name" value="TYPE III PANTOTHENATE KINASE"/>
    <property type="match status" value="1"/>
</dbReference>
<dbReference type="InterPro" id="IPR004619">
    <property type="entry name" value="Type_III_PanK"/>
</dbReference>
<reference evidence="14" key="1">
    <citation type="journal article" date="2015" name="Nature">
        <title>Complex archaea that bridge the gap between prokaryotes and eukaryotes.</title>
        <authorList>
            <person name="Spang A."/>
            <person name="Saw J.H."/>
            <person name="Jorgensen S.L."/>
            <person name="Zaremba-Niedzwiedzka K."/>
            <person name="Martijn J."/>
            <person name="Lind A.E."/>
            <person name="van Eijk R."/>
            <person name="Schleper C."/>
            <person name="Guy L."/>
            <person name="Ettema T.J."/>
        </authorList>
    </citation>
    <scope>NUCLEOTIDE SEQUENCE</scope>
</reference>
<keyword evidence="7" id="KW-0418">Kinase</keyword>
<evidence type="ECO:0000256" key="7">
    <source>
        <dbReference type="ARBA" id="ARBA00022777"/>
    </source>
</evidence>
<dbReference type="EMBL" id="LAZR01052296">
    <property type="protein sequence ID" value="KKK83283.1"/>
    <property type="molecule type" value="Genomic_DNA"/>
</dbReference>
<keyword evidence="8" id="KW-0067">ATP-binding</keyword>
<evidence type="ECO:0000256" key="6">
    <source>
        <dbReference type="ARBA" id="ARBA00022741"/>
    </source>
</evidence>
<evidence type="ECO:0000256" key="13">
    <source>
        <dbReference type="SAM" id="MobiDB-lite"/>
    </source>
</evidence>
<dbReference type="GO" id="GO:0015937">
    <property type="term" value="P:coenzyme A biosynthetic process"/>
    <property type="evidence" value="ECO:0007669"/>
    <property type="project" value="UniProtKB-KW"/>
</dbReference>
<evidence type="ECO:0000256" key="2">
    <source>
        <dbReference type="ARBA" id="ARBA00004496"/>
    </source>
</evidence>
<dbReference type="Pfam" id="PF03309">
    <property type="entry name" value="Pan_kinase"/>
    <property type="match status" value="1"/>
</dbReference>
<comment type="similarity">
    <text evidence="11">Belongs to the type III pantothenate kinase family.</text>
</comment>
<evidence type="ECO:0000313" key="14">
    <source>
        <dbReference type="EMBL" id="KKK83283.1"/>
    </source>
</evidence>
<sequence length="215" mass="23559">RSRAEGSPPSAAALACRLGQRVALCSIIRQTMLLTIDVGNTQTHVGAFRGAELVEHWRFSSDHEATSDELAAAVKDLLALREIGFSDIDSEAISSVVPQLIPEYRHLFERYLGHEALIVGPGTKTGMPIRVDNPRELGADRLVNALAGYEQCKDACVIVDFGRLTVCHLRSPTMSYRLRASTSGESSRLASRSRSRHLPRAPPGSRRSISRSRAR</sequence>
<comment type="subunit">
    <text evidence="3">Homodimer.</text>
</comment>
<dbReference type="GO" id="GO:0005524">
    <property type="term" value="F:ATP binding"/>
    <property type="evidence" value="ECO:0007669"/>
    <property type="project" value="UniProtKB-KW"/>
</dbReference>
<evidence type="ECO:0000256" key="3">
    <source>
        <dbReference type="ARBA" id="ARBA00011738"/>
    </source>
</evidence>
<name>A0A0F8YPC6_9ZZZZ</name>
<dbReference type="AlphaFoldDB" id="A0A0F8YPC6"/>
<dbReference type="GO" id="GO:0005737">
    <property type="term" value="C:cytoplasm"/>
    <property type="evidence" value="ECO:0007669"/>
    <property type="project" value="UniProtKB-SubCell"/>
</dbReference>